<comment type="caution">
    <text evidence="1">The sequence shown here is derived from an EMBL/GenBank/DDBJ whole genome shotgun (WGS) entry which is preliminary data.</text>
</comment>
<sequence length="113" mass="12621">MILLAVLCFSSCEYDVIEEDPIVIPPTQEISFANDILPIFTSNCVACHNGSNNPDFRPDNAYNSLIDGDYINIDSPENSEIYQKLQSDPHSTRASSAQKQLILEWITRGAKND</sequence>
<evidence type="ECO:0000313" key="2">
    <source>
        <dbReference type="Proteomes" id="UP000282985"/>
    </source>
</evidence>
<protein>
    <recommendedName>
        <fullName evidence="3">Cytochrome c domain-containing protein</fullName>
    </recommendedName>
</protein>
<evidence type="ECO:0008006" key="3">
    <source>
        <dbReference type="Google" id="ProtNLM"/>
    </source>
</evidence>
<dbReference type="PANTHER" id="PTHR35889:SF3">
    <property type="entry name" value="F-BOX DOMAIN-CONTAINING PROTEIN"/>
    <property type="match status" value="1"/>
</dbReference>
<dbReference type="AlphaFoldDB" id="A0A434AZ58"/>
<name>A0A434AZ58_9BACT</name>
<dbReference type="PANTHER" id="PTHR35889">
    <property type="entry name" value="CYCLOINULO-OLIGOSACCHARIDE FRUCTANOTRANSFERASE-RELATED"/>
    <property type="match status" value="1"/>
</dbReference>
<dbReference type="EMBL" id="RJJX01000001">
    <property type="protein sequence ID" value="RUT79908.1"/>
    <property type="molecule type" value="Genomic_DNA"/>
</dbReference>
<proteinExistence type="predicted"/>
<evidence type="ECO:0000313" key="1">
    <source>
        <dbReference type="EMBL" id="RUT79908.1"/>
    </source>
</evidence>
<organism evidence="1 2">
    <name type="scientific">Ancylomarina longa</name>
    <dbReference type="NCBI Taxonomy" id="2487017"/>
    <lineage>
        <taxon>Bacteria</taxon>
        <taxon>Pseudomonadati</taxon>
        <taxon>Bacteroidota</taxon>
        <taxon>Bacteroidia</taxon>
        <taxon>Marinilabiliales</taxon>
        <taxon>Marinifilaceae</taxon>
        <taxon>Ancylomarina</taxon>
    </lineage>
</organism>
<gene>
    <name evidence="1" type="ORF">DLK05_00715</name>
</gene>
<dbReference type="Proteomes" id="UP000282985">
    <property type="component" value="Unassembled WGS sequence"/>
</dbReference>
<keyword evidence="2" id="KW-1185">Reference proteome</keyword>
<accession>A0A434AZ58</accession>
<reference evidence="1 2" key="1">
    <citation type="submission" date="2018-11" db="EMBL/GenBank/DDBJ databases">
        <title>Parancylomarina longa gen. nov., sp. nov., isolated from sediments of southern Okinawa.</title>
        <authorList>
            <person name="Fu T."/>
        </authorList>
    </citation>
    <scope>NUCLEOTIDE SEQUENCE [LARGE SCALE GENOMIC DNA]</scope>
    <source>
        <strain evidence="1 2">T3-2 S1-C</strain>
    </source>
</reference>